<keyword evidence="1" id="KW-0540">Nuclease</keyword>
<evidence type="ECO:0000313" key="1">
    <source>
        <dbReference type="EMBL" id="SFP62238.1"/>
    </source>
</evidence>
<dbReference type="STRING" id="634430.SAMN04488241_104137"/>
<dbReference type="SUPFAM" id="SSF52980">
    <property type="entry name" value="Restriction endonuclease-like"/>
    <property type="match status" value="1"/>
</dbReference>
<dbReference type="EMBL" id="FOXP01000004">
    <property type="protein sequence ID" value="SFP62238.1"/>
    <property type="molecule type" value="Genomic_DNA"/>
</dbReference>
<dbReference type="Proteomes" id="UP000199586">
    <property type="component" value="Unassembled WGS sequence"/>
</dbReference>
<proteinExistence type="predicted"/>
<dbReference type="AlphaFoldDB" id="A0A1I5RUP1"/>
<accession>A0A1I5RUP1</accession>
<keyword evidence="2" id="KW-1185">Reference proteome</keyword>
<gene>
    <name evidence="1" type="ORF">SAMN04488241_104137</name>
</gene>
<dbReference type="Gene3D" id="3.40.960.10">
    <property type="entry name" value="VSR Endonuclease"/>
    <property type="match status" value="1"/>
</dbReference>
<keyword evidence="1" id="KW-0255">Endonuclease</keyword>
<evidence type="ECO:0000313" key="2">
    <source>
        <dbReference type="Proteomes" id="UP000199586"/>
    </source>
</evidence>
<name>A0A1I5RUP1_9SPHN</name>
<dbReference type="GO" id="GO:0004519">
    <property type="term" value="F:endonuclease activity"/>
    <property type="evidence" value="ECO:0007669"/>
    <property type="project" value="UniProtKB-KW"/>
</dbReference>
<keyword evidence="1" id="KW-0378">Hydrolase</keyword>
<dbReference type="InterPro" id="IPR011335">
    <property type="entry name" value="Restrct_endonuc-II-like"/>
</dbReference>
<protein>
    <submittedName>
        <fullName evidence="1">DNA mismatch endonuclease, patch repair protein</fullName>
    </submittedName>
</protein>
<reference evidence="1 2" key="1">
    <citation type="submission" date="2016-10" db="EMBL/GenBank/DDBJ databases">
        <authorList>
            <person name="de Groot N.N."/>
        </authorList>
    </citation>
    <scope>NUCLEOTIDE SEQUENCE [LARGE SCALE GENOMIC DNA]</scope>
    <source>
        <strain evidence="1 2">CGMCC 1.9113</strain>
    </source>
</reference>
<organism evidence="1 2">
    <name type="scientific">Sphingomonas rubra</name>
    <dbReference type="NCBI Taxonomy" id="634430"/>
    <lineage>
        <taxon>Bacteria</taxon>
        <taxon>Pseudomonadati</taxon>
        <taxon>Pseudomonadota</taxon>
        <taxon>Alphaproteobacteria</taxon>
        <taxon>Sphingomonadales</taxon>
        <taxon>Sphingomonadaceae</taxon>
        <taxon>Sphingomonas</taxon>
    </lineage>
</organism>
<sequence length="105" mass="11576">MIFVHGCFWHSHDCPYGVRPASNADFWAAKLARNVERDAEQLAALAADEWRVTVVWECALKGRARRPIDEAADTIVKWLSGSSQTLAIAGAWPSATDGPLGDLRR</sequence>